<name>A0A7X3MHD2_9FIRM</name>
<evidence type="ECO:0000313" key="3">
    <source>
        <dbReference type="EMBL" id="MXP76295.1"/>
    </source>
</evidence>
<organism evidence="3 4">
    <name type="scientific">Sporofaciens musculi</name>
    <dbReference type="NCBI Taxonomy" id="2681861"/>
    <lineage>
        <taxon>Bacteria</taxon>
        <taxon>Bacillati</taxon>
        <taxon>Bacillota</taxon>
        <taxon>Clostridia</taxon>
        <taxon>Lachnospirales</taxon>
        <taxon>Lachnospiraceae</taxon>
        <taxon>Sporofaciens</taxon>
    </lineage>
</organism>
<keyword evidence="1" id="KW-0238">DNA-binding</keyword>
<dbReference type="PANTHER" id="PTHR43280">
    <property type="entry name" value="ARAC-FAMILY TRANSCRIPTIONAL REGULATOR"/>
    <property type="match status" value="1"/>
</dbReference>
<dbReference type="PROSITE" id="PS01124">
    <property type="entry name" value="HTH_ARAC_FAMILY_2"/>
    <property type="match status" value="1"/>
</dbReference>
<dbReference type="Gene3D" id="1.10.10.60">
    <property type="entry name" value="Homeodomain-like"/>
    <property type="match status" value="1"/>
</dbReference>
<dbReference type="AlphaFoldDB" id="A0A7X3MHD2"/>
<dbReference type="EMBL" id="WUQX01000001">
    <property type="protein sequence ID" value="MXP76295.1"/>
    <property type="molecule type" value="Genomic_DNA"/>
</dbReference>
<dbReference type="InterPro" id="IPR018060">
    <property type="entry name" value="HTH_AraC"/>
</dbReference>
<comment type="caution">
    <text evidence="3">The sequence shown here is derived from an EMBL/GenBank/DDBJ whole genome shotgun (WGS) entry which is preliminary data.</text>
</comment>
<proteinExistence type="predicted"/>
<protein>
    <submittedName>
        <fullName evidence="3">Helix-turn-helix domain-containing protein</fullName>
    </submittedName>
</protein>
<dbReference type="GO" id="GO:0003700">
    <property type="term" value="F:DNA-binding transcription factor activity"/>
    <property type="evidence" value="ECO:0007669"/>
    <property type="project" value="InterPro"/>
</dbReference>
<feature type="domain" description="HTH araC/xylS-type" evidence="2">
    <location>
        <begin position="142"/>
        <end position="242"/>
    </location>
</feature>
<evidence type="ECO:0000259" key="2">
    <source>
        <dbReference type="PROSITE" id="PS01124"/>
    </source>
</evidence>
<dbReference type="PANTHER" id="PTHR43280:SF2">
    <property type="entry name" value="HTH-TYPE TRANSCRIPTIONAL REGULATOR EXSA"/>
    <property type="match status" value="1"/>
</dbReference>
<dbReference type="Proteomes" id="UP000460412">
    <property type="component" value="Unassembled WGS sequence"/>
</dbReference>
<sequence>MNKIYWDRDKISIITDQIESVPHKHWAMQLFLSIEKNLKIGVEDNKISCRCIVINRDILHSFSTGNKMYFTMIIEPASSLAIQLEERMGGMKYYIFNNQDIEYIQNLLFCLIDSDGVREYREFMIQLYKFLGVKEQSKIYDDRVKDLLYEIERCNCDIHSIASFADKVALSPSRLSHLFKEQMGMPLKSYIQFHQMQTAFLALLNGKNITEAAMLSGFDSPSHFATVTKKMMGMPASISVKNSVFLKVTEEVN</sequence>
<dbReference type="GO" id="GO:0043565">
    <property type="term" value="F:sequence-specific DNA binding"/>
    <property type="evidence" value="ECO:0007669"/>
    <property type="project" value="InterPro"/>
</dbReference>
<dbReference type="Pfam" id="PF12833">
    <property type="entry name" value="HTH_18"/>
    <property type="match status" value="1"/>
</dbReference>
<evidence type="ECO:0000256" key="1">
    <source>
        <dbReference type="ARBA" id="ARBA00023125"/>
    </source>
</evidence>
<dbReference type="RefSeq" id="WP_159751445.1">
    <property type="nucleotide sequence ID" value="NZ_WUQX01000001.1"/>
</dbReference>
<evidence type="ECO:0000313" key="4">
    <source>
        <dbReference type="Proteomes" id="UP000460412"/>
    </source>
</evidence>
<keyword evidence="4" id="KW-1185">Reference proteome</keyword>
<accession>A0A7X3MHD2</accession>
<reference evidence="3 4" key="1">
    <citation type="submission" date="2019-12" db="EMBL/GenBank/DDBJ databases">
        <title>Sporaefaciens musculi gen. nov., sp. nov., a novel bacterium isolated from the caecum of an obese mouse.</title>
        <authorList>
            <person name="Rasmussen T.S."/>
            <person name="Streidl T."/>
            <person name="Hitch T.C.A."/>
            <person name="Wortmann E."/>
            <person name="Deptula P."/>
            <person name="Hansen M."/>
            <person name="Nielsen D.S."/>
            <person name="Clavel T."/>
            <person name="Vogensen F.K."/>
        </authorList>
    </citation>
    <scope>NUCLEOTIDE SEQUENCE [LARGE SCALE GENOMIC DNA]</scope>
    <source>
        <strain evidence="3 4">WCA-9-b2</strain>
    </source>
</reference>
<dbReference type="SMART" id="SM00342">
    <property type="entry name" value="HTH_ARAC"/>
    <property type="match status" value="1"/>
</dbReference>
<gene>
    <name evidence="3" type="ORF">GN277_13080</name>
</gene>